<dbReference type="EMBL" id="WIXE01005197">
    <property type="protein sequence ID" value="KAK5982383.1"/>
    <property type="molecule type" value="Genomic_DNA"/>
</dbReference>
<sequence>MIALLKRMHEIISLEFSLCVKILTTLGNWIPLAAGGLIAEAKAGYHRITVVSAWPVGLDAPGDLYRTEVVSHLPLISICCCRLHLLLSSSIDSSLKFLFNVAS</sequence>
<evidence type="ECO:0000313" key="2">
    <source>
        <dbReference type="Proteomes" id="UP001331761"/>
    </source>
</evidence>
<reference evidence="1 2" key="1">
    <citation type="submission" date="2019-10" db="EMBL/GenBank/DDBJ databases">
        <title>Assembly and Annotation for the nematode Trichostrongylus colubriformis.</title>
        <authorList>
            <person name="Martin J."/>
        </authorList>
    </citation>
    <scope>NUCLEOTIDE SEQUENCE [LARGE SCALE GENOMIC DNA]</scope>
    <source>
        <strain evidence="1">G859</strain>
        <tissue evidence="1">Whole worm</tissue>
    </source>
</reference>
<proteinExistence type="predicted"/>
<organism evidence="1 2">
    <name type="scientific">Trichostrongylus colubriformis</name>
    <name type="common">Black scour worm</name>
    <dbReference type="NCBI Taxonomy" id="6319"/>
    <lineage>
        <taxon>Eukaryota</taxon>
        <taxon>Metazoa</taxon>
        <taxon>Ecdysozoa</taxon>
        <taxon>Nematoda</taxon>
        <taxon>Chromadorea</taxon>
        <taxon>Rhabditida</taxon>
        <taxon>Rhabditina</taxon>
        <taxon>Rhabditomorpha</taxon>
        <taxon>Strongyloidea</taxon>
        <taxon>Trichostrongylidae</taxon>
        <taxon>Trichostrongylus</taxon>
    </lineage>
</organism>
<evidence type="ECO:0000313" key="1">
    <source>
        <dbReference type="EMBL" id="KAK5982383.1"/>
    </source>
</evidence>
<dbReference type="Proteomes" id="UP001331761">
    <property type="component" value="Unassembled WGS sequence"/>
</dbReference>
<protein>
    <submittedName>
        <fullName evidence="1">Uncharacterized protein</fullName>
    </submittedName>
</protein>
<gene>
    <name evidence="1" type="ORF">GCK32_020651</name>
</gene>
<comment type="caution">
    <text evidence="1">The sequence shown here is derived from an EMBL/GenBank/DDBJ whole genome shotgun (WGS) entry which is preliminary data.</text>
</comment>
<keyword evidence="2" id="KW-1185">Reference proteome</keyword>
<name>A0AAN8IT19_TRICO</name>
<accession>A0AAN8IT19</accession>
<dbReference type="AlphaFoldDB" id="A0AAN8IT19"/>